<gene>
    <name evidence="2" type="ordered locus">LOC_Os11g30419</name>
</gene>
<organism evidence="2">
    <name type="scientific">Oryza sativa subsp. japonica</name>
    <name type="common">Rice</name>
    <dbReference type="NCBI Taxonomy" id="39947"/>
    <lineage>
        <taxon>Eukaryota</taxon>
        <taxon>Viridiplantae</taxon>
        <taxon>Streptophyta</taxon>
        <taxon>Embryophyta</taxon>
        <taxon>Tracheophyta</taxon>
        <taxon>Spermatophyta</taxon>
        <taxon>Magnoliopsida</taxon>
        <taxon>Liliopsida</taxon>
        <taxon>Poales</taxon>
        <taxon>Poaceae</taxon>
        <taxon>BOP clade</taxon>
        <taxon>Oryzoideae</taxon>
        <taxon>Oryzeae</taxon>
        <taxon>Oryzinae</taxon>
        <taxon>Oryza</taxon>
        <taxon>Oryza sativa</taxon>
    </lineage>
</organism>
<accession>Q2R3X7</accession>
<feature type="region of interest" description="Disordered" evidence="1">
    <location>
        <begin position="1"/>
        <end position="36"/>
    </location>
</feature>
<evidence type="ECO:0000313" key="2">
    <source>
        <dbReference type="EMBL" id="ABA93777.1"/>
    </source>
</evidence>
<feature type="compositionally biased region" description="Acidic residues" evidence="1">
    <location>
        <begin position="18"/>
        <end position="36"/>
    </location>
</feature>
<evidence type="ECO:0000256" key="1">
    <source>
        <dbReference type="SAM" id="MobiDB-lite"/>
    </source>
</evidence>
<dbReference type="AlphaFoldDB" id="Q2R3X7"/>
<reference evidence="2" key="1">
    <citation type="journal article" date="2005" name="BMC Biol.">
        <title>The sequence of rice chromosomes 11 and 12, rich in disease resistance genes and recent gene duplications.</title>
        <authorList>
            <consortium name="The rice chromosomes 11 and 12 sequencing consortia"/>
        </authorList>
    </citation>
    <scope>NUCLEOTIDE SEQUENCE [LARGE SCALE GENOMIC DNA]</scope>
</reference>
<proteinExistence type="predicted"/>
<reference evidence="2" key="2">
    <citation type="submission" date="2005-04" db="EMBL/GenBank/DDBJ databases">
        <authorList>
            <person name="Buell C.R."/>
            <person name="Wing R.A."/>
            <person name="McCombie W.A."/>
            <person name="Ouyang S."/>
        </authorList>
    </citation>
    <scope>NUCLEOTIDE SEQUENCE</scope>
</reference>
<reference evidence="2" key="3">
    <citation type="submission" date="2006-01" db="EMBL/GenBank/DDBJ databases">
        <authorList>
            <person name="Buell R."/>
        </authorList>
    </citation>
    <scope>NUCLEOTIDE SEQUENCE</scope>
</reference>
<dbReference type="EMBL" id="DP000010">
    <property type="protein sequence ID" value="ABA93777.1"/>
    <property type="molecule type" value="Genomic_DNA"/>
</dbReference>
<name>Q2R3X7_ORYSJ</name>
<sequence length="36" mass="4143">MEALVGNYSPCLAKDLGQEDDPYDYYYDDPDNLENP</sequence>
<protein>
    <submittedName>
        <fullName evidence="2">Uncharacterized protein</fullName>
    </submittedName>
</protein>